<dbReference type="GO" id="GO:0030313">
    <property type="term" value="C:cell envelope"/>
    <property type="evidence" value="ECO:0007669"/>
    <property type="project" value="UniProtKB-SubCell"/>
</dbReference>
<keyword evidence="2" id="KW-0201">Cytochrome c-type biogenesis</keyword>
<keyword evidence="6" id="KW-0812">Transmembrane</keyword>
<evidence type="ECO:0000259" key="7">
    <source>
        <dbReference type="PROSITE" id="PS51352"/>
    </source>
</evidence>
<sequence>MLIPSRGKFISFLFLLIIAGEWVISMNRKMRYWVRRVLMLVLVALLGVAIYQTLGDEQKENVEVGKTAPEFKLKTLDGETLQLSDLKGKAVLLNFWATWCKPCRDEMPAIQKVYDKHKDKGFAVVGVNIAETKVTVSGFARQLNLNFPIVLDPDRKVTKLYGIGPIPSSIFIDKNGKVVRKVNGEMNEGQIEGYVLEALSK</sequence>
<evidence type="ECO:0000256" key="5">
    <source>
        <dbReference type="ARBA" id="ARBA00023284"/>
    </source>
</evidence>
<feature type="transmembrane region" description="Helical" evidence="6">
    <location>
        <begin position="37"/>
        <end position="54"/>
    </location>
</feature>
<feature type="transmembrane region" description="Helical" evidence="6">
    <location>
        <begin position="6"/>
        <end position="25"/>
    </location>
</feature>
<dbReference type="GO" id="GO:0016491">
    <property type="term" value="F:oxidoreductase activity"/>
    <property type="evidence" value="ECO:0007669"/>
    <property type="project" value="InterPro"/>
</dbReference>
<dbReference type="InterPro" id="IPR000866">
    <property type="entry name" value="AhpC/TSA"/>
</dbReference>
<keyword evidence="4" id="KW-1015">Disulfide bond</keyword>
<dbReference type="Gene3D" id="3.40.30.10">
    <property type="entry name" value="Glutaredoxin"/>
    <property type="match status" value="1"/>
</dbReference>
<evidence type="ECO:0000256" key="2">
    <source>
        <dbReference type="ARBA" id="ARBA00022748"/>
    </source>
</evidence>
<proteinExistence type="predicted"/>
<keyword evidence="3" id="KW-0735">Signal-anchor</keyword>
<feature type="domain" description="Thioredoxin" evidence="7">
    <location>
        <begin position="62"/>
        <end position="200"/>
    </location>
</feature>
<comment type="subcellular location">
    <subcellularLocation>
        <location evidence="1">Cell envelope</location>
    </subcellularLocation>
</comment>
<dbReference type="CDD" id="cd02966">
    <property type="entry name" value="TlpA_like_family"/>
    <property type="match status" value="1"/>
</dbReference>
<dbReference type="InterPro" id="IPR036249">
    <property type="entry name" value="Thioredoxin-like_sf"/>
</dbReference>
<dbReference type="GO" id="GO:0017004">
    <property type="term" value="P:cytochrome complex assembly"/>
    <property type="evidence" value="ECO:0007669"/>
    <property type="project" value="UniProtKB-KW"/>
</dbReference>
<evidence type="ECO:0000256" key="3">
    <source>
        <dbReference type="ARBA" id="ARBA00022968"/>
    </source>
</evidence>
<keyword evidence="5" id="KW-0676">Redox-active center</keyword>
<dbReference type="Proteomes" id="UP000315636">
    <property type="component" value="Unassembled WGS sequence"/>
</dbReference>
<dbReference type="Pfam" id="PF00578">
    <property type="entry name" value="AhpC-TSA"/>
    <property type="match status" value="1"/>
</dbReference>
<evidence type="ECO:0000313" key="9">
    <source>
        <dbReference type="Proteomes" id="UP000315636"/>
    </source>
</evidence>
<dbReference type="AlphaFoldDB" id="A0A521BMZ0"/>
<dbReference type="PANTHER" id="PTHR42852:SF6">
    <property type="entry name" value="THIOL:DISULFIDE INTERCHANGE PROTEIN DSBE"/>
    <property type="match status" value="1"/>
</dbReference>
<keyword evidence="9" id="KW-1185">Reference proteome</keyword>
<keyword evidence="6" id="KW-0472">Membrane</keyword>
<evidence type="ECO:0000256" key="6">
    <source>
        <dbReference type="SAM" id="Phobius"/>
    </source>
</evidence>
<reference evidence="8 9" key="1">
    <citation type="submission" date="2017-05" db="EMBL/GenBank/DDBJ databases">
        <authorList>
            <person name="Varghese N."/>
            <person name="Submissions S."/>
        </authorList>
    </citation>
    <scope>NUCLEOTIDE SEQUENCE [LARGE SCALE GENOMIC DNA]</scope>
    <source>
        <strain evidence="8 9">DSM 45474</strain>
    </source>
</reference>
<dbReference type="EMBL" id="FXTI01000002">
    <property type="protein sequence ID" value="SMO48493.1"/>
    <property type="molecule type" value="Genomic_DNA"/>
</dbReference>
<dbReference type="InterPro" id="IPR013766">
    <property type="entry name" value="Thioredoxin_domain"/>
</dbReference>
<dbReference type="SUPFAM" id="SSF52833">
    <property type="entry name" value="Thioredoxin-like"/>
    <property type="match status" value="1"/>
</dbReference>
<protein>
    <submittedName>
        <fullName evidence="8">Peroxiredoxin</fullName>
    </submittedName>
</protein>
<dbReference type="GO" id="GO:0016209">
    <property type="term" value="F:antioxidant activity"/>
    <property type="evidence" value="ECO:0007669"/>
    <property type="project" value="InterPro"/>
</dbReference>
<evidence type="ECO:0000256" key="4">
    <source>
        <dbReference type="ARBA" id="ARBA00023157"/>
    </source>
</evidence>
<dbReference type="NCBIfam" id="NF002854">
    <property type="entry name" value="PRK03147.1"/>
    <property type="match status" value="1"/>
</dbReference>
<keyword evidence="6" id="KW-1133">Transmembrane helix</keyword>
<dbReference type="PROSITE" id="PS51352">
    <property type="entry name" value="THIOREDOXIN_2"/>
    <property type="match status" value="1"/>
</dbReference>
<accession>A0A521BMZ0</accession>
<gene>
    <name evidence="8" type="ORF">SAMN06264849_102225</name>
</gene>
<evidence type="ECO:0000313" key="8">
    <source>
        <dbReference type="EMBL" id="SMO48493.1"/>
    </source>
</evidence>
<dbReference type="InterPro" id="IPR050553">
    <property type="entry name" value="Thioredoxin_ResA/DsbE_sf"/>
</dbReference>
<name>A0A521BMZ0_9BACL</name>
<evidence type="ECO:0000256" key="1">
    <source>
        <dbReference type="ARBA" id="ARBA00004196"/>
    </source>
</evidence>
<organism evidence="8 9">
    <name type="scientific">Melghirimyces algeriensis</name>
    <dbReference type="NCBI Taxonomy" id="910412"/>
    <lineage>
        <taxon>Bacteria</taxon>
        <taxon>Bacillati</taxon>
        <taxon>Bacillota</taxon>
        <taxon>Bacilli</taxon>
        <taxon>Bacillales</taxon>
        <taxon>Thermoactinomycetaceae</taxon>
        <taxon>Melghirimyces</taxon>
    </lineage>
</organism>
<dbReference type="PANTHER" id="PTHR42852">
    <property type="entry name" value="THIOL:DISULFIDE INTERCHANGE PROTEIN DSBE"/>
    <property type="match status" value="1"/>
</dbReference>